<evidence type="ECO:0000313" key="6">
    <source>
        <dbReference type="Proteomes" id="UP000501452"/>
    </source>
</evidence>
<dbReference type="InterPro" id="IPR036812">
    <property type="entry name" value="NAD(P)_OxRdtase_dom_sf"/>
</dbReference>
<evidence type="ECO:0000313" key="5">
    <source>
        <dbReference type="EMBL" id="QIN84931.1"/>
    </source>
</evidence>
<comment type="similarity">
    <text evidence="1">Belongs to the shaker potassium channel beta subunit family.</text>
</comment>
<dbReference type="SUPFAM" id="SSF51430">
    <property type="entry name" value="NAD(P)-linked oxidoreductase"/>
    <property type="match status" value="1"/>
</dbReference>
<organism evidence="5 6">
    <name type="scientific">Rubrobacter tropicus</name>
    <dbReference type="NCBI Taxonomy" id="2653851"/>
    <lineage>
        <taxon>Bacteria</taxon>
        <taxon>Bacillati</taxon>
        <taxon>Actinomycetota</taxon>
        <taxon>Rubrobacteria</taxon>
        <taxon>Rubrobacterales</taxon>
        <taxon>Rubrobacteraceae</taxon>
        <taxon>Rubrobacter</taxon>
    </lineage>
</organism>
<dbReference type="Gene3D" id="3.20.20.100">
    <property type="entry name" value="NADP-dependent oxidoreductase domain"/>
    <property type="match status" value="1"/>
</dbReference>
<evidence type="ECO:0000256" key="1">
    <source>
        <dbReference type="ARBA" id="ARBA00006515"/>
    </source>
</evidence>
<reference evidence="5 6" key="1">
    <citation type="submission" date="2019-10" db="EMBL/GenBank/DDBJ databases">
        <title>Rubrobacter sp nov SCSIO 52090 isolated from a deep-sea sediment in the South China Sea.</title>
        <authorList>
            <person name="Chen R.W."/>
        </authorList>
    </citation>
    <scope>NUCLEOTIDE SEQUENCE [LARGE SCALE GENOMIC DNA]</scope>
    <source>
        <strain evidence="5 6">SCSIO 52909</strain>
    </source>
</reference>
<dbReference type="InterPro" id="IPR005399">
    <property type="entry name" value="K_chnl_volt-dep_bsu_KCNAB-rel"/>
</dbReference>
<sequence>MEYRRLGGSGVKVSEVSLGSWLTYGGSVAEQQATACVHRAYDLGINFFDTANVYMRGAAEEIVGKALRGFDRDSYFLATKVYFPMGDGPNDRGLSRKHITEQCHASLRRLGTDYVDLYQCHRYDEGVPLEETLRALDDLVRQGKVLYVGVSEWTADQISDALRIAREMNLDRIVSNQPQYNMIQRRIEAEVVPLSEREGVGQVVFSPLAQGVLTGKYRPGDAPEEGTRAADPESNRFMRELMNESVLTAVDGLRPIADEAGLTMPQLALAWVLRQKNVSSAIIGASRPEQVEDNAAASGVELPSELVHQIDDVLDGVIRRG</sequence>
<keyword evidence="3" id="KW-0560">Oxidoreductase</keyword>
<dbReference type="KEGG" id="rub:GBA63_21500"/>
<dbReference type="InterPro" id="IPR023210">
    <property type="entry name" value="NADP_OxRdtase_dom"/>
</dbReference>
<proteinExistence type="inferred from homology"/>
<evidence type="ECO:0000256" key="2">
    <source>
        <dbReference type="ARBA" id="ARBA00022857"/>
    </source>
</evidence>
<dbReference type="CDD" id="cd19074">
    <property type="entry name" value="Aldo_ket_red_shaker-like"/>
    <property type="match status" value="1"/>
</dbReference>
<evidence type="ECO:0000259" key="4">
    <source>
        <dbReference type="Pfam" id="PF00248"/>
    </source>
</evidence>
<keyword evidence="2" id="KW-0521">NADP</keyword>
<name>A0A6G8QEV2_9ACTN</name>
<dbReference type="RefSeq" id="WP_166179605.1">
    <property type="nucleotide sequence ID" value="NZ_CP045119.1"/>
</dbReference>
<feature type="domain" description="NADP-dependent oxidoreductase" evidence="4">
    <location>
        <begin position="16"/>
        <end position="314"/>
    </location>
</feature>
<dbReference type="GO" id="GO:0005829">
    <property type="term" value="C:cytosol"/>
    <property type="evidence" value="ECO:0007669"/>
    <property type="project" value="UniProtKB-ARBA"/>
</dbReference>
<dbReference type="EMBL" id="CP045119">
    <property type="protein sequence ID" value="QIN84931.1"/>
    <property type="molecule type" value="Genomic_DNA"/>
</dbReference>
<dbReference type="PANTHER" id="PTHR43150:SF2">
    <property type="entry name" value="HYPERKINETIC, ISOFORM M"/>
    <property type="match status" value="1"/>
</dbReference>
<dbReference type="Pfam" id="PF00248">
    <property type="entry name" value="Aldo_ket_red"/>
    <property type="match status" value="1"/>
</dbReference>
<keyword evidence="6" id="KW-1185">Reference proteome</keyword>
<dbReference type="GO" id="GO:0016491">
    <property type="term" value="F:oxidoreductase activity"/>
    <property type="evidence" value="ECO:0007669"/>
    <property type="project" value="UniProtKB-KW"/>
</dbReference>
<dbReference type="PANTHER" id="PTHR43150">
    <property type="entry name" value="HYPERKINETIC, ISOFORM M"/>
    <property type="match status" value="1"/>
</dbReference>
<accession>A0A6G8QEV2</accession>
<dbReference type="PRINTS" id="PR01577">
    <property type="entry name" value="KCNABCHANNEL"/>
</dbReference>
<protein>
    <submittedName>
        <fullName evidence="5">Aldo/keto reductase</fullName>
    </submittedName>
</protein>
<evidence type="ECO:0000256" key="3">
    <source>
        <dbReference type="ARBA" id="ARBA00023002"/>
    </source>
</evidence>
<dbReference type="AlphaFoldDB" id="A0A6G8QEV2"/>
<gene>
    <name evidence="5" type="ORF">GBA63_21500</name>
</gene>
<dbReference type="FunFam" id="3.20.20.100:FF:000004">
    <property type="entry name" value="Oxidoreductase, aldo/keto reductase"/>
    <property type="match status" value="1"/>
</dbReference>
<dbReference type="Proteomes" id="UP000501452">
    <property type="component" value="Chromosome"/>
</dbReference>